<dbReference type="InterPro" id="IPR009078">
    <property type="entry name" value="Ferritin-like_SF"/>
</dbReference>
<dbReference type="EMBL" id="CP101717">
    <property type="protein sequence ID" value="WLD57887.1"/>
    <property type="molecule type" value="Genomic_DNA"/>
</dbReference>
<gene>
    <name evidence="2" type="ORF">NFC81_14405</name>
</gene>
<dbReference type="AlphaFoldDB" id="A0AB38YEY6"/>
<feature type="domain" description="DUF2383" evidence="1">
    <location>
        <begin position="22"/>
        <end position="129"/>
    </location>
</feature>
<dbReference type="InterPro" id="IPR011971">
    <property type="entry name" value="CHP02284"/>
</dbReference>
<reference evidence="2" key="1">
    <citation type="submission" date="2022-07" db="EMBL/GenBank/DDBJ databases">
        <title>Complete genome sequence of Salinispirillum sp. LH10-3-1 capable of multiple carbohydrate inversion isolated from a soda lake.</title>
        <authorList>
            <person name="Liu J."/>
            <person name="Zhai Y."/>
            <person name="Zhang H."/>
            <person name="Yang H."/>
            <person name="Qu J."/>
            <person name="Li J."/>
        </authorList>
    </citation>
    <scope>NUCLEOTIDE SEQUENCE</scope>
    <source>
        <strain evidence="2">LH 10-3-1</strain>
    </source>
</reference>
<evidence type="ECO:0000259" key="1">
    <source>
        <dbReference type="Pfam" id="PF09537"/>
    </source>
</evidence>
<accession>A0AB38YEY6</accession>
<evidence type="ECO:0000313" key="2">
    <source>
        <dbReference type="EMBL" id="WLD57887.1"/>
    </source>
</evidence>
<dbReference type="InterPro" id="IPR019052">
    <property type="entry name" value="DUF2383"/>
</dbReference>
<dbReference type="RefSeq" id="WP_304995170.1">
    <property type="nucleotide sequence ID" value="NZ_CP101717.1"/>
</dbReference>
<dbReference type="NCBIfam" id="TIGR02284">
    <property type="entry name" value="PA2169 family four-helix-bundle protein"/>
    <property type="match status" value="1"/>
</dbReference>
<dbReference type="Pfam" id="PF09537">
    <property type="entry name" value="DUF2383"/>
    <property type="match status" value="1"/>
</dbReference>
<dbReference type="Gene3D" id="1.20.1260.10">
    <property type="match status" value="1"/>
</dbReference>
<organism evidence="2">
    <name type="scientific">Salinispirillum sp. LH 10-3-1</name>
    <dbReference type="NCBI Taxonomy" id="2952525"/>
    <lineage>
        <taxon>Bacteria</taxon>
        <taxon>Pseudomonadati</taxon>
        <taxon>Pseudomonadota</taxon>
        <taxon>Gammaproteobacteria</taxon>
        <taxon>Oceanospirillales</taxon>
        <taxon>Saccharospirillaceae</taxon>
        <taxon>Salinispirillum</taxon>
    </lineage>
</organism>
<dbReference type="InterPro" id="IPR012347">
    <property type="entry name" value="Ferritin-like"/>
</dbReference>
<sequence length="165" mass="19361">MYDRHYWMPVMDVVRDPPPQDSDHLTELLTICKDGMDFYLHAADVVEHQGVKTTFLEIAQTRRAIIEDLLREISETGKHPDVNGSMTFTLRKWYADAQHFVLRYDSAPFLEQLLAVEDATLAHFERAREEIKQPEWVMHLASCMTTFRQTRDRLKALYDDVGPRH</sequence>
<dbReference type="SUPFAM" id="SSF47240">
    <property type="entry name" value="Ferritin-like"/>
    <property type="match status" value="1"/>
</dbReference>
<name>A0AB38YEY6_9GAMM</name>
<proteinExistence type="predicted"/>
<protein>
    <submittedName>
        <fullName evidence="2">PA2169 family four-helix-bundle protein</fullName>
    </submittedName>
</protein>